<organism evidence="1 2">
    <name type="scientific">Novimethylophilus kurashikiensis</name>
    <dbReference type="NCBI Taxonomy" id="1825523"/>
    <lineage>
        <taxon>Bacteria</taxon>
        <taxon>Pseudomonadati</taxon>
        <taxon>Pseudomonadota</taxon>
        <taxon>Betaproteobacteria</taxon>
        <taxon>Nitrosomonadales</taxon>
        <taxon>Methylophilaceae</taxon>
        <taxon>Novimethylophilus</taxon>
    </lineage>
</organism>
<evidence type="ECO:0000313" key="1">
    <source>
        <dbReference type="EMBL" id="GBG14521.1"/>
    </source>
</evidence>
<dbReference type="Proteomes" id="UP000245081">
    <property type="component" value="Unassembled WGS sequence"/>
</dbReference>
<accession>A0A2R5FCT4</accession>
<evidence type="ECO:0000313" key="2">
    <source>
        <dbReference type="Proteomes" id="UP000245081"/>
    </source>
</evidence>
<name>A0A2R5FCT4_9PROT</name>
<gene>
    <name evidence="1" type="ORF">NMK_2120</name>
</gene>
<reference evidence="1 2" key="1">
    <citation type="journal article" date="2018" name="Environ. Microbiol.">
        <title>Isolation and genomic characterization of Novimethylophilus kurashikiensis gen. nov. sp. nov., a new lanthanide-dependent methylotrophic species of Methylophilaceae.</title>
        <authorList>
            <person name="Lv H."/>
            <person name="Sahin N."/>
            <person name="Tani A."/>
        </authorList>
    </citation>
    <scope>NUCLEOTIDE SEQUENCE [LARGE SCALE GENOMIC DNA]</scope>
    <source>
        <strain evidence="1 2">La2-4</strain>
    </source>
</reference>
<dbReference type="EMBL" id="BDOQ01000008">
    <property type="protein sequence ID" value="GBG14521.1"/>
    <property type="molecule type" value="Genomic_DNA"/>
</dbReference>
<proteinExistence type="predicted"/>
<dbReference type="AlphaFoldDB" id="A0A2R5FCT4"/>
<sequence>MWTISYKGLYIHGYCDKDVCRVTAADGMSIARNCKSLHAAKLAATKHLKSV</sequence>
<keyword evidence="2" id="KW-1185">Reference proteome</keyword>
<comment type="caution">
    <text evidence="1">The sequence shown here is derived from an EMBL/GenBank/DDBJ whole genome shotgun (WGS) entry which is preliminary data.</text>
</comment>
<protein>
    <submittedName>
        <fullName evidence="1">Uncharacterized protein</fullName>
    </submittedName>
</protein>